<dbReference type="GO" id="GO:0005739">
    <property type="term" value="C:mitochondrion"/>
    <property type="evidence" value="ECO:0007669"/>
    <property type="project" value="TreeGrafter"/>
</dbReference>
<protein>
    <recommendedName>
        <fullName evidence="5">Acyl-CoA dehydrogenase/oxidase C-terminal domain-containing protein</fullName>
    </recommendedName>
</protein>
<sequence>MASLATEIEAAHLLTYNAARLLDTKLPFVKQVSMAKLYASKLAEKVTSKCIDFMGGLKFSCKYPQEKIFRDCKVDKRDFL</sequence>
<gene>
    <name evidence="7" type="ORF">JBS370_LOCUS36182</name>
    <name evidence="6" type="ORF">ZHD862_LOCUS38168</name>
</gene>
<evidence type="ECO:0000313" key="6">
    <source>
        <dbReference type="EMBL" id="CAF1516374.1"/>
    </source>
</evidence>
<accession>A0A820BKG7</accession>
<dbReference type="Proteomes" id="UP000663836">
    <property type="component" value="Unassembled WGS sequence"/>
</dbReference>
<dbReference type="Gene3D" id="1.20.140.10">
    <property type="entry name" value="Butyryl-CoA Dehydrogenase, subunit A, domain 3"/>
    <property type="match status" value="1"/>
</dbReference>
<dbReference type="PANTHER" id="PTHR43884:SF1">
    <property type="entry name" value="SHORT_BRANCHED CHAIN SPECIFIC ACYL-COA DEHYDROGENASE, MITOCHONDRIAL"/>
    <property type="match status" value="1"/>
</dbReference>
<feature type="domain" description="Acyl-CoA dehydrogenase/oxidase C-terminal" evidence="5">
    <location>
        <begin position="1"/>
        <end position="75"/>
    </location>
</feature>
<dbReference type="GO" id="GO:0003995">
    <property type="term" value="F:acyl-CoA dehydrogenase activity"/>
    <property type="evidence" value="ECO:0007669"/>
    <property type="project" value="TreeGrafter"/>
</dbReference>
<reference evidence="7" key="1">
    <citation type="submission" date="2021-02" db="EMBL/GenBank/DDBJ databases">
        <authorList>
            <person name="Nowell W R."/>
        </authorList>
    </citation>
    <scope>NUCLEOTIDE SEQUENCE</scope>
</reference>
<evidence type="ECO:0000256" key="4">
    <source>
        <dbReference type="ARBA" id="ARBA00049192"/>
    </source>
</evidence>
<evidence type="ECO:0000256" key="3">
    <source>
        <dbReference type="ARBA" id="ARBA00023002"/>
    </source>
</evidence>
<comment type="pathway">
    <text evidence="1">Lipid metabolism.</text>
</comment>
<evidence type="ECO:0000256" key="1">
    <source>
        <dbReference type="ARBA" id="ARBA00005189"/>
    </source>
</evidence>
<proteinExistence type="predicted"/>
<evidence type="ECO:0000313" key="8">
    <source>
        <dbReference type="Proteomes" id="UP000663836"/>
    </source>
</evidence>
<dbReference type="InterPro" id="IPR036250">
    <property type="entry name" value="AcylCo_DH-like_C"/>
</dbReference>
<dbReference type="Pfam" id="PF00441">
    <property type="entry name" value="Acyl-CoA_dh_1"/>
    <property type="match status" value="1"/>
</dbReference>
<keyword evidence="2" id="KW-0285">Flavoprotein</keyword>
<evidence type="ECO:0000256" key="2">
    <source>
        <dbReference type="ARBA" id="ARBA00022630"/>
    </source>
</evidence>
<dbReference type="InterPro" id="IPR009075">
    <property type="entry name" value="AcylCo_DH/oxidase_C"/>
</dbReference>
<name>A0A820BKG7_9BILA</name>
<keyword evidence="3" id="KW-0560">Oxidoreductase</keyword>
<dbReference type="PANTHER" id="PTHR43884">
    <property type="entry name" value="ACYL-COA DEHYDROGENASE"/>
    <property type="match status" value="1"/>
</dbReference>
<evidence type="ECO:0000259" key="5">
    <source>
        <dbReference type="Pfam" id="PF00441"/>
    </source>
</evidence>
<organism evidence="7 8">
    <name type="scientific">Rotaria sordida</name>
    <dbReference type="NCBI Taxonomy" id="392033"/>
    <lineage>
        <taxon>Eukaryota</taxon>
        <taxon>Metazoa</taxon>
        <taxon>Spiralia</taxon>
        <taxon>Gnathifera</taxon>
        <taxon>Rotifera</taxon>
        <taxon>Eurotatoria</taxon>
        <taxon>Bdelloidea</taxon>
        <taxon>Philodinida</taxon>
        <taxon>Philodinidae</taxon>
        <taxon>Rotaria</taxon>
    </lineage>
</organism>
<dbReference type="Proteomes" id="UP000663864">
    <property type="component" value="Unassembled WGS sequence"/>
</dbReference>
<dbReference type="EMBL" id="CAJOBD010013811">
    <property type="protein sequence ID" value="CAF4194178.1"/>
    <property type="molecule type" value="Genomic_DNA"/>
</dbReference>
<dbReference type="EMBL" id="CAJNOT010008246">
    <property type="protein sequence ID" value="CAF1516374.1"/>
    <property type="molecule type" value="Genomic_DNA"/>
</dbReference>
<dbReference type="SUPFAM" id="SSF47203">
    <property type="entry name" value="Acyl-CoA dehydrogenase C-terminal domain-like"/>
    <property type="match status" value="1"/>
</dbReference>
<dbReference type="AlphaFoldDB" id="A0A820BKG7"/>
<evidence type="ECO:0000313" key="7">
    <source>
        <dbReference type="EMBL" id="CAF4194178.1"/>
    </source>
</evidence>
<comment type="catalytic activity">
    <reaction evidence="4">
        <text>hexanoyl-CoA + oxidized [electron-transfer flavoprotein] + H(+) = (2E)-hexenoyl-CoA + reduced [electron-transfer flavoprotein]</text>
        <dbReference type="Rhea" id="RHEA:43464"/>
        <dbReference type="Rhea" id="RHEA-COMP:10685"/>
        <dbReference type="Rhea" id="RHEA-COMP:10686"/>
        <dbReference type="ChEBI" id="CHEBI:15378"/>
        <dbReference type="ChEBI" id="CHEBI:57692"/>
        <dbReference type="ChEBI" id="CHEBI:58307"/>
        <dbReference type="ChEBI" id="CHEBI:62077"/>
        <dbReference type="ChEBI" id="CHEBI:62620"/>
    </reaction>
    <physiologicalReaction direction="left-to-right" evidence="4">
        <dbReference type="Rhea" id="RHEA:43465"/>
    </physiologicalReaction>
</comment>
<comment type="caution">
    <text evidence="7">The sequence shown here is derived from an EMBL/GenBank/DDBJ whole genome shotgun (WGS) entry which is preliminary data.</text>
</comment>